<evidence type="ECO:0000256" key="3">
    <source>
        <dbReference type="ARBA" id="ARBA00022729"/>
    </source>
</evidence>
<evidence type="ECO:0000256" key="9">
    <source>
        <dbReference type="SAM" id="SignalP"/>
    </source>
</evidence>
<evidence type="ECO:0000256" key="1">
    <source>
        <dbReference type="ARBA" id="ARBA00004236"/>
    </source>
</evidence>
<dbReference type="InterPro" id="IPR013783">
    <property type="entry name" value="Ig-like_fold"/>
</dbReference>
<feature type="domain" description="Ig-like" evidence="10">
    <location>
        <begin position="145"/>
        <end position="233"/>
    </location>
</feature>
<dbReference type="InterPro" id="IPR013106">
    <property type="entry name" value="Ig_V-set"/>
</dbReference>
<keyword evidence="12" id="KW-1185">Reference proteome</keyword>
<evidence type="ECO:0000256" key="7">
    <source>
        <dbReference type="ARBA" id="ARBA00023180"/>
    </source>
</evidence>
<keyword evidence="8" id="KW-0812">Transmembrane</keyword>
<dbReference type="CDD" id="cd00099">
    <property type="entry name" value="IgV"/>
    <property type="match status" value="1"/>
</dbReference>
<keyword evidence="7" id="KW-0325">Glycoprotein</keyword>
<dbReference type="GeneTree" id="ENSGT01030000234530"/>
<keyword evidence="6" id="KW-1015">Disulfide bond</keyword>
<evidence type="ECO:0000256" key="2">
    <source>
        <dbReference type="ARBA" id="ARBA00022475"/>
    </source>
</evidence>
<protein>
    <recommendedName>
        <fullName evidence="10">Ig-like domain-containing protein</fullName>
    </recommendedName>
</protein>
<dbReference type="Ensembl" id="ENSCVAT00000023110.1">
    <property type="protein sequence ID" value="ENSCVAP00000029794.1"/>
    <property type="gene ID" value="ENSCVAG00000017880.1"/>
</dbReference>
<dbReference type="Proteomes" id="UP000265020">
    <property type="component" value="Unassembled WGS sequence"/>
</dbReference>
<keyword evidence="5 8" id="KW-0472">Membrane</keyword>
<evidence type="ECO:0000313" key="12">
    <source>
        <dbReference type="Proteomes" id="UP000265020"/>
    </source>
</evidence>
<reference evidence="11" key="1">
    <citation type="submission" date="2025-08" db="UniProtKB">
        <authorList>
            <consortium name="Ensembl"/>
        </authorList>
    </citation>
    <scope>IDENTIFICATION</scope>
</reference>
<evidence type="ECO:0000313" key="11">
    <source>
        <dbReference type="Ensembl" id="ENSCVAP00000029794.1"/>
    </source>
</evidence>
<dbReference type="PROSITE" id="PS50835">
    <property type="entry name" value="IG_LIKE"/>
    <property type="match status" value="2"/>
</dbReference>
<dbReference type="InterPro" id="IPR052051">
    <property type="entry name" value="TCR_complex_component"/>
</dbReference>
<feature type="transmembrane region" description="Helical" evidence="8">
    <location>
        <begin position="261"/>
        <end position="279"/>
    </location>
</feature>
<dbReference type="Pfam" id="PF07686">
    <property type="entry name" value="V-set"/>
    <property type="match status" value="1"/>
</dbReference>
<keyword evidence="2" id="KW-1003">Cell membrane</keyword>
<dbReference type="PANTHER" id="PTHR19433:SF133">
    <property type="entry name" value="IMMUNE-TYPE RECEPTOR 5 PRECURSOR-RELATED"/>
    <property type="match status" value="1"/>
</dbReference>
<feature type="domain" description="Ig-like" evidence="10">
    <location>
        <begin position="2"/>
        <end position="112"/>
    </location>
</feature>
<comment type="subcellular location">
    <subcellularLocation>
        <location evidence="1">Cell membrane</location>
    </subcellularLocation>
</comment>
<evidence type="ECO:0000256" key="4">
    <source>
        <dbReference type="ARBA" id="ARBA00022859"/>
    </source>
</evidence>
<name>A0A3Q2EDL0_CYPVA</name>
<dbReference type="InterPro" id="IPR003599">
    <property type="entry name" value="Ig_sub"/>
</dbReference>
<evidence type="ECO:0000256" key="6">
    <source>
        <dbReference type="ARBA" id="ARBA00023157"/>
    </source>
</evidence>
<dbReference type="PANTHER" id="PTHR19433">
    <property type="entry name" value="T-CELL RECEPTOR ALPHA CHAIN V REGION-RELATED"/>
    <property type="match status" value="1"/>
</dbReference>
<dbReference type="STRING" id="28743.ENSCVAP00000029794"/>
<dbReference type="GO" id="GO:0002376">
    <property type="term" value="P:immune system process"/>
    <property type="evidence" value="ECO:0007669"/>
    <property type="project" value="UniProtKB-KW"/>
</dbReference>
<dbReference type="GO" id="GO:0009617">
    <property type="term" value="P:response to bacterium"/>
    <property type="evidence" value="ECO:0007669"/>
    <property type="project" value="TreeGrafter"/>
</dbReference>
<organism evidence="11 12">
    <name type="scientific">Cyprinodon variegatus</name>
    <name type="common">Sheepshead minnow</name>
    <dbReference type="NCBI Taxonomy" id="28743"/>
    <lineage>
        <taxon>Eukaryota</taxon>
        <taxon>Metazoa</taxon>
        <taxon>Chordata</taxon>
        <taxon>Craniata</taxon>
        <taxon>Vertebrata</taxon>
        <taxon>Euteleostomi</taxon>
        <taxon>Actinopterygii</taxon>
        <taxon>Neopterygii</taxon>
        <taxon>Teleostei</taxon>
        <taxon>Neoteleostei</taxon>
        <taxon>Acanthomorphata</taxon>
        <taxon>Ovalentaria</taxon>
        <taxon>Atherinomorphae</taxon>
        <taxon>Cyprinodontiformes</taxon>
        <taxon>Cyprinodontidae</taxon>
        <taxon>Cyprinodon</taxon>
    </lineage>
</organism>
<keyword evidence="4" id="KW-0391">Immunity</keyword>
<keyword evidence="8" id="KW-1133">Transmembrane helix</keyword>
<dbReference type="InterPro" id="IPR036179">
    <property type="entry name" value="Ig-like_dom_sf"/>
</dbReference>
<dbReference type="GO" id="GO:0005886">
    <property type="term" value="C:plasma membrane"/>
    <property type="evidence" value="ECO:0007669"/>
    <property type="project" value="UniProtKB-SubCell"/>
</dbReference>
<evidence type="ECO:0000256" key="5">
    <source>
        <dbReference type="ARBA" id="ARBA00023136"/>
    </source>
</evidence>
<accession>A0A3Q2EDL0</accession>
<proteinExistence type="predicted"/>
<reference evidence="11" key="2">
    <citation type="submission" date="2025-09" db="UniProtKB">
        <authorList>
            <consortium name="Ensembl"/>
        </authorList>
    </citation>
    <scope>IDENTIFICATION</scope>
</reference>
<dbReference type="SUPFAM" id="SSF48726">
    <property type="entry name" value="Immunoglobulin"/>
    <property type="match status" value="2"/>
</dbReference>
<dbReference type="AlphaFoldDB" id="A0A3Q2EDL0"/>
<feature type="signal peptide" evidence="9">
    <location>
        <begin position="1"/>
        <end position="24"/>
    </location>
</feature>
<feature type="chain" id="PRO_5018718574" description="Ig-like domain-containing protein" evidence="9">
    <location>
        <begin position="25"/>
        <end position="334"/>
    </location>
</feature>
<keyword evidence="3 9" id="KW-0732">Signal</keyword>
<dbReference type="OMA" id="SCKERNC"/>
<evidence type="ECO:0000259" key="10">
    <source>
        <dbReference type="PROSITE" id="PS50835"/>
    </source>
</evidence>
<dbReference type="Gene3D" id="2.60.40.10">
    <property type="entry name" value="Immunoglobulins"/>
    <property type="match status" value="2"/>
</dbReference>
<dbReference type="InterPro" id="IPR007110">
    <property type="entry name" value="Ig-like_dom"/>
</dbReference>
<evidence type="ECO:0000256" key="8">
    <source>
        <dbReference type="SAM" id="Phobius"/>
    </source>
</evidence>
<dbReference type="SMART" id="SM00409">
    <property type="entry name" value="IG"/>
    <property type="match status" value="1"/>
</dbReference>
<sequence>SPYITFYNLHLLLMHYCICQHSFALYLVTAQLGKPVTLTCDLSKKFENMDWLQWYKQTTGDTLKLISVLRKNTNPIYGAGFSSINFNSAYDNKMFNLTILRTAKEDKGMYHCAHINRFESIWNGITLSLEGNTEKTSSYRVVQQPAVLDPSRTAESDTLQCSLLSQPEEKTCSGEPRLFWFRAKLDKSVPDLLLTDGKTPENCEKPSNAEKRCSYNFSKKVSPSDLGTYYCAVATCGEILLGDGTIVEIGMISFYHTLSQYVSMMGFLTETIASFLLFFQVKRFKCYVFIQTEEGEHLTYASLHFSTGTANRRELKTEESVYSNVRYSPLEYTS</sequence>